<evidence type="ECO:0000313" key="2">
    <source>
        <dbReference type="EMBL" id="QPH41564.1"/>
    </source>
</evidence>
<reference evidence="2 3" key="1">
    <citation type="submission" date="2020-11" db="EMBL/GenBank/DDBJ databases">
        <title>Pedobacter endophytica, an endophytic bacteria isolated form Carex pumila.</title>
        <authorList>
            <person name="Peng Y."/>
            <person name="Jiang L."/>
            <person name="Lee J."/>
        </authorList>
    </citation>
    <scope>NUCLEOTIDE SEQUENCE [LARGE SCALE GENOMIC DNA]</scope>
    <source>
        <strain evidence="2 3">JBR3-12</strain>
    </source>
</reference>
<dbReference type="AlphaFoldDB" id="A0A7S9L312"/>
<accession>A0A7S9L312</accession>
<dbReference type="InterPro" id="IPR035965">
    <property type="entry name" value="PAS-like_dom_sf"/>
</dbReference>
<proteinExistence type="predicted"/>
<organism evidence="2 3">
    <name type="scientific">Pedobacter endophyticus</name>
    <dbReference type="NCBI Taxonomy" id="2789740"/>
    <lineage>
        <taxon>Bacteria</taxon>
        <taxon>Pseudomonadati</taxon>
        <taxon>Bacteroidota</taxon>
        <taxon>Sphingobacteriia</taxon>
        <taxon>Sphingobacteriales</taxon>
        <taxon>Sphingobacteriaceae</taxon>
        <taxon>Pedobacter</taxon>
    </lineage>
</organism>
<dbReference type="RefSeq" id="WP_196101001.1">
    <property type="nucleotide sequence ID" value="NZ_CP064939.1"/>
</dbReference>
<dbReference type="EMBL" id="CP064939">
    <property type="protein sequence ID" value="QPH41564.1"/>
    <property type="molecule type" value="Genomic_DNA"/>
</dbReference>
<dbReference type="Gene3D" id="3.30.450.20">
    <property type="entry name" value="PAS domain"/>
    <property type="match status" value="1"/>
</dbReference>
<dbReference type="KEGG" id="pex:IZT61_10035"/>
<dbReference type="Proteomes" id="UP000594759">
    <property type="component" value="Chromosome"/>
</dbReference>
<protein>
    <submittedName>
        <fullName evidence="2">PAS domain-containing protein</fullName>
    </submittedName>
</protein>
<evidence type="ECO:0000256" key="1">
    <source>
        <dbReference type="SAM" id="Coils"/>
    </source>
</evidence>
<keyword evidence="3" id="KW-1185">Reference proteome</keyword>
<sequence length="294" mass="32942">MSSEELSNVSPVTIAEQGRSVEIAQTLQLVRKIFGSKLVELRFFDDLAVDQAVIDNNCASTLLTSNAGDPIGLLALKDLSANELGSEGEEILTLFGKSIVQQLATLERSNQLNKKQQQYHLELQQYKNELESAYEDLNQAHEELNEAFNTTMLLSRSLSRSRVKLNGFLQQAPIALGVLRHRQLKIEVANKLMLDLWGKDKTIIGMPLASGIPELVGQPYLEILDNVYTSGERYVGKAARVELYKDGRKTDSYFNFIYEPLKNERGITKAIMIVATDVSELVNRRQEPLIQTGK</sequence>
<dbReference type="SUPFAM" id="SSF55785">
    <property type="entry name" value="PYP-like sensor domain (PAS domain)"/>
    <property type="match status" value="1"/>
</dbReference>
<name>A0A7S9L312_9SPHI</name>
<feature type="coiled-coil region" evidence="1">
    <location>
        <begin position="109"/>
        <end position="150"/>
    </location>
</feature>
<evidence type="ECO:0000313" key="3">
    <source>
        <dbReference type="Proteomes" id="UP000594759"/>
    </source>
</evidence>
<keyword evidence="1" id="KW-0175">Coiled coil</keyword>
<gene>
    <name evidence="2" type="ORF">IZT61_10035</name>
</gene>